<dbReference type="GO" id="GO:0005576">
    <property type="term" value="C:extracellular region"/>
    <property type="evidence" value="ECO:0007669"/>
    <property type="project" value="UniProtKB-SubCell"/>
</dbReference>
<keyword evidence="5" id="KW-0964">Secreted</keyword>
<evidence type="ECO:0000259" key="6">
    <source>
        <dbReference type="Pfam" id="PF02465"/>
    </source>
</evidence>
<feature type="domain" description="Flagellar hook-associated protein 2 C-terminal" evidence="7">
    <location>
        <begin position="212"/>
        <end position="434"/>
    </location>
</feature>
<dbReference type="Proteomes" id="UP000321192">
    <property type="component" value="Unassembled WGS sequence"/>
</dbReference>
<comment type="function">
    <text evidence="5">Required for morphogenesis and for the elongation of the flagellar filament by facilitating polymerization of the flagellin monomers at the tip of growing filament. Forms a capping structure, which prevents flagellin subunits (transported through the central channel of the flagellum) from leaking out without polymerization at the distal end.</text>
</comment>
<dbReference type="Pfam" id="PF07195">
    <property type="entry name" value="FliD_C"/>
    <property type="match status" value="1"/>
</dbReference>
<dbReference type="EMBL" id="SSFD01000298">
    <property type="protein sequence ID" value="TXH80820.1"/>
    <property type="molecule type" value="Genomic_DNA"/>
</dbReference>
<comment type="similarity">
    <text evidence="1 5">Belongs to the FliD family.</text>
</comment>
<evidence type="ECO:0000256" key="5">
    <source>
        <dbReference type="RuleBase" id="RU362066"/>
    </source>
</evidence>
<dbReference type="Pfam" id="PF02465">
    <property type="entry name" value="FliD_N"/>
    <property type="match status" value="1"/>
</dbReference>
<dbReference type="InterPro" id="IPR010809">
    <property type="entry name" value="FliD_C"/>
</dbReference>
<dbReference type="PANTHER" id="PTHR30288:SF0">
    <property type="entry name" value="FLAGELLAR HOOK-ASSOCIATED PROTEIN 2"/>
    <property type="match status" value="1"/>
</dbReference>
<keyword evidence="8" id="KW-0966">Cell projection</keyword>
<name>A0A5C7SAL8_THASP</name>
<comment type="subunit">
    <text evidence="2 5">Homopentamer.</text>
</comment>
<dbReference type="RefSeq" id="WP_004305647.1">
    <property type="nucleotide sequence ID" value="NZ_JAKLLK010000030.1"/>
</dbReference>
<dbReference type="InterPro" id="IPR010810">
    <property type="entry name" value="Flagellin_hook_IN_motif"/>
</dbReference>
<evidence type="ECO:0000256" key="3">
    <source>
        <dbReference type="ARBA" id="ARBA00023054"/>
    </source>
</evidence>
<dbReference type="Pfam" id="PF07196">
    <property type="entry name" value="Flagellin_IN"/>
    <property type="match status" value="1"/>
</dbReference>
<comment type="subcellular location">
    <subcellularLocation>
        <location evidence="5">Secreted</location>
    </subcellularLocation>
    <subcellularLocation>
        <location evidence="5">Bacterial flagellum</location>
    </subcellularLocation>
</comment>
<evidence type="ECO:0000313" key="9">
    <source>
        <dbReference type="Proteomes" id="UP000321192"/>
    </source>
</evidence>
<keyword evidence="3" id="KW-0175">Coiled coil</keyword>
<sequence length="447" mass="46282">MAISAAGVGSGLDVGSILNQLMAVERQPLSRLQEQQKSYQSKLSAFGQLQSAMSKLQDAATALTKSSTFSATTASAGDTKAFTVSSTASAQTGSYNIEVSQLARAQRTATSATTAPDLSGGGSIDITLGTGTPKTINLAAGGTLQDLRDAINAADAGVSAQIVNNGTVNQLVISSKETGAASAFKLEGFGGLSEFSFDPAAPAGDMVSVQQAKDAKLSIDGLAITRSSNTVSDAIEGVTLTLAKPTESETTMTVARNDETAKKAIDDFAKAYNELNSLIRSQTSYNAETKKAGTLNGDTGVRSIQSQLRGVFSNPISGLSGATMLSDAGISIRTDGSMSVDSTKLASALADPSKKIAELFAGNGTVDGFAKTLETRIKDMLATDGLLTSRTDGINRTIKSFDSRIEAFELRLEKVQARYSAQFTALDAAMSSMSTTSAYLTQQLANL</sequence>
<proteinExistence type="inferred from homology"/>
<reference evidence="8 9" key="1">
    <citation type="submission" date="2018-09" db="EMBL/GenBank/DDBJ databases">
        <title>Metagenome Assembled Genomes from an Advanced Water Purification Facility.</title>
        <authorList>
            <person name="Stamps B.W."/>
            <person name="Spear J.R."/>
        </authorList>
    </citation>
    <scope>NUCLEOTIDE SEQUENCE [LARGE SCALE GENOMIC DNA]</scope>
    <source>
        <strain evidence="8">Bin_27_1</strain>
    </source>
</reference>
<organism evidence="8 9">
    <name type="scientific">Thauera aminoaromatica</name>
    <dbReference type="NCBI Taxonomy" id="164330"/>
    <lineage>
        <taxon>Bacteria</taxon>
        <taxon>Pseudomonadati</taxon>
        <taxon>Pseudomonadota</taxon>
        <taxon>Betaproteobacteria</taxon>
        <taxon>Rhodocyclales</taxon>
        <taxon>Zoogloeaceae</taxon>
        <taxon>Thauera</taxon>
    </lineage>
</organism>
<dbReference type="PANTHER" id="PTHR30288">
    <property type="entry name" value="FLAGELLAR CAP/ASSEMBLY PROTEIN FLID"/>
    <property type="match status" value="1"/>
</dbReference>
<dbReference type="AlphaFoldDB" id="A0A5C7SAL8"/>
<evidence type="ECO:0000256" key="4">
    <source>
        <dbReference type="ARBA" id="ARBA00023143"/>
    </source>
</evidence>
<protein>
    <recommendedName>
        <fullName evidence="5">Flagellar hook-associated protein 2</fullName>
        <shortName evidence="5">HAP2</shortName>
    </recommendedName>
    <alternativeName>
        <fullName evidence="5">Flagellar cap protein</fullName>
    </alternativeName>
</protein>
<dbReference type="InterPro" id="IPR003481">
    <property type="entry name" value="FliD_N"/>
</dbReference>
<evidence type="ECO:0000256" key="2">
    <source>
        <dbReference type="ARBA" id="ARBA00011255"/>
    </source>
</evidence>
<keyword evidence="8" id="KW-0282">Flagellum</keyword>
<dbReference type="GO" id="GO:0009424">
    <property type="term" value="C:bacterial-type flagellum hook"/>
    <property type="evidence" value="ECO:0007669"/>
    <property type="project" value="UniProtKB-UniRule"/>
</dbReference>
<evidence type="ECO:0000259" key="7">
    <source>
        <dbReference type="Pfam" id="PF07195"/>
    </source>
</evidence>
<gene>
    <name evidence="8" type="ORF">E6Q80_18095</name>
</gene>
<keyword evidence="8" id="KW-0969">Cilium</keyword>
<dbReference type="GO" id="GO:0009421">
    <property type="term" value="C:bacterial-type flagellum filament cap"/>
    <property type="evidence" value="ECO:0007669"/>
    <property type="project" value="InterPro"/>
</dbReference>
<evidence type="ECO:0000313" key="8">
    <source>
        <dbReference type="EMBL" id="TXH80820.1"/>
    </source>
</evidence>
<evidence type="ECO:0000256" key="1">
    <source>
        <dbReference type="ARBA" id="ARBA00009764"/>
    </source>
</evidence>
<dbReference type="InterPro" id="IPR040026">
    <property type="entry name" value="FliD"/>
</dbReference>
<dbReference type="GO" id="GO:0071973">
    <property type="term" value="P:bacterial-type flagellum-dependent cell motility"/>
    <property type="evidence" value="ECO:0007669"/>
    <property type="project" value="TreeGrafter"/>
</dbReference>
<accession>A0A5C7SAL8</accession>
<comment type="caution">
    <text evidence="8">The sequence shown here is derived from an EMBL/GenBank/DDBJ whole genome shotgun (WGS) entry which is preliminary data.</text>
</comment>
<feature type="domain" description="Flagellar hook-associated protein 2 N-terminal" evidence="6">
    <location>
        <begin position="10"/>
        <end position="106"/>
    </location>
</feature>
<dbReference type="GO" id="GO:0007155">
    <property type="term" value="P:cell adhesion"/>
    <property type="evidence" value="ECO:0007669"/>
    <property type="project" value="InterPro"/>
</dbReference>
<keyword evidence="4 5" id="KW-0975">Bacterial flagellum</keyword>